<evidence type="ECO:0000313" key="4">
    <source>
        <dbReference type="EMBL" id="GAA5148893.1"/>
    </source>
</evidence>
<evidence type="ECO:0000256" key="1">
    <source>
        <dbReference type="ARBA" id="ARBA00004370"/>
    </source>
</evidence>
<organism evidence="4 5">
    <name type="scientific">Pseudonocardia eucalypti</name>
    <dbReference type="NCBI Taxonomy" id="648755"/>
    <lineage>
        <taxon>Bacteria</taxon>
        <taxon>Bacillati</taxon>
        <taxon>Actinomycetota</taxon>
        <taxon>Actinomycetes</taxon>
        <taxon>Pseudonocardiales</taxon>
        <taxon>Pseudonocardiaceae</taxon>
        <taxon>Pseudonocardia</taxon>
    </lineage>
</organism>
<dbReference type="EMBL" id="BAABJP010000004">
    <property type="protein sequence ID" value="GAA5148893.1"/>
    <property type="molecule type" value="Genomic_DNA"/>
</dbReference>
<feature type="transmembrane region" description="Helical" evidence="3">
    <location>
        <begin position="28"/>
        <end position="49"/>
    </location>
</feature>
<sequence length="180" mass="18914">MIRALGRLAGAVVTGADRALPPGLPRVLLAAATALLAVGGAVGLTVLTFSTADALRGESAGRQAVSAALDLTPKLLNFDYRTLDTDLERARSAATGDYWARSALAETIRPVVVEQRASMRTVVREAGVAEAGPDRVVVLLFLNQTTSGKNLIAPRVDSRVARVTAVRVDGRWLLAGFEPV</sequence>
<reference evidence="5" key="1">
    <citation type="journal article" date="2019" name="Int. J. Syst. Evol. Microbiol.">
        <title>The Global Catalogue of Microorganisms (GCM) 10K type strain sequencing project: providing services to taxonomists for standard genome sequencing and annotation.</title>
        <authorList>
            <consortium name="The Broad Institute Genomics Platform"/>
            <consortium name="The Broad Institute Genome Sequencing Center for Infectious Disease"/>
            <person name="Wu L."/>
            <person name="Ma J."/>
        </authorList>
    </citation>
    <scope>NUCLEOTIDE SEQUENCE [LARGE SCALE GENOMIC DNA]</scope>
    <source>
        <strain evidence="5">JCM 18303</strain>
    </source>
</reference>
<comment type="subcellular location">
    <subcellularLocation>
        <location evidence="1">Membrane</location>
    </subcellularLocation>
</comment>
<keyword evidence="5" id="KW-1185">Reference proteome</keyword>
<evidence type="ECO:0000256" key="2">
    <source>
        <dbReference type="ARBA" id="ARBA00023136"/>
    </source>
</evidence>
<keyword evidence="3" id="KW-0812">Transmembrane</keyword>
<proteinExistence type="predicted"/>
<evidence type="ECO:0008006" key="6">
    <source>
        <dbReference type="Google" id="ProtNLM"/>
    </source>
</evidence>
<keyword evidence="3" id="KW-1133">Transmembrane helix</keyword>
<keyword evidence="2 3" id="KW-0472">Membrane</keyword>
<protein>
    <recommendedName>
        <fullName evidence="6">Mce-associated membrane protein</fullName>
    </recommendedName>
</protein>
<accession>A0ABP9PM24</accession>
<dbReference type="PANTHER" id="PTHR37042:SF4">
    <property type="entry name" value="OUTER MEMBRANE PROTEIN RV1973"/>
    <property type="match status" value="1"/>
</dbReference>
<gene>
    <name evidence="4" type="ORF">GCM10023321_11860</name>
</gene>
<dbReference type="PANTHER" id="PTHR37042">
    <property type="entry name" value="OUTER MEMBRANE PROTEIN RV1973"/>
    <property type="match status" value="1"/>
</dbReference>
<dbReference type="RefSeq" id="WP_185062753.1">
    <property type="nucleotide sequence ID" value="NZ_BAABJP010000004.1"/>
</dbReference>
<name>A0ABP9PM24_9PSEU</name>
<evidence type="ECO:0000256" key="3">
    <source>
        <dbReference type="SAM" id="Phobius"/>
    </source>
</evidence>
<evidence type="ECO:0000313" key="5">
    <source>
        <dbReference type="Proteomes" id="UP001428817"/>
    </source>
</evidence>
<dbReference type="Proteomes" id="UP001428817">
    <property type="component" value="Unassembled WGS sequence"/>
</dbReference>
<comment type="caution">
    <text evidence="4">The sequence shown here is derived from an EMBL/GenBank/DDBJ whole genome shotgun (WGS) entry which is preliminary data.</text>
</comment>